<evidence type="ECO:0000256" key="2">
    <source>
        <dbReference type="SAM" id="Phobius"/>
    </source>
</evidence>
<dbReference type="EMBL" id="CP108085">
    <property type="protein sequence ID" value="WUP71766.1"/>
    <property type="molecule type" value="Genomic_DNA"/>
</dbReference>
<sequence length="676" mass="68292">MWRPFRFARLGLAGRDGAALGAALVRLGPALLGLAFGVLALGPALGPGFVLRYDMVFVPDPPVHLGDGFPRAVPSDQVVAVLSAVIPGEIVQKAILLGLFVLAASGAAALARDALPGSGIVPRLAAAAFYAWNAYLAQRLLIGQWALLLGYAGLPWAVRAVSHAGSHAVSRGVSRGGAVRLAAALLPAAVGGFQAMLVSALTVLPVAVLCRRDGGGEGGSDGGEGDGRDGGGGGRVRAVLSSVSPPLGVLAVLSLPWLVPALTSVIGADTAADPAGVAAFAPRADGPFGTLGSLLTLGGIWNSHAAVPGQDMPALAAVRLALALVAIAGFVRLGFVRFGFARLGFVRRPAWWRGLAAAACAGVVIACAGAFAPGVPRALISWWAGFGPLRDGQAYIAPLALAQAVGVAVAVTALRAAMPAPVAAATVVVPVLALPTFALGAFGRLGTAEYPGEWRRVQAIVNGDPAPGALLSLPWSAYRAFAWNGGRVVLDPATKMFSRPVVWNDGLVVGTGDGTRIRLAAESPRARRIGALLAAPEAAPGAHAALPTASSTASPTVPSTASPTVPSTASPTTPPTTPPATSVTVSPIASPIEPPAASPTTRTVPPAVSTVSPTVPLATPPTVSALVPPTASLTVALRREGVRYVLVEGIDENTFLSRFPGVTPVYRGRELLLIRL</sequence>
<dbReference type="RefSeq" id="WP_328708210.1">
    <property type="nucleotide sequence ID" value="NZ_CP108085.1"/>
</dbReference>
<keyword evidence="2" id="KW-0812">Transmembrane</keyword>
<feature type="transmembrane region" description="Helical" evidence="2">
    <location>
        <begin position="238"/>
        <end position="259"/>
    </location>
</feature>
<dbReference type="Proteomes" id="UP001432011">
    <property type="component" value="Chromosome"/>
</dbReference>
<organism evidence="3 4">
    <name type="scientific">Microbispora hainanensis</name>
    <dbReference type="NCBI Taxonomy" id="568844"/>
    <lineage>
        <taxon>Bacteria</taxon>
        <taxon>Bacillati</taxon>
        <taxon>Actinomycetota</taxon>
        <taxon>Actinomycetes</taxon>
        <taxon>Streptosporangiales</taxon>
        <taxon>Streptosporangiaceae</taxon>
        <taxon>Microbispora</taxon>
    </lineage>
</organism>
<feature type="region of interest" description="Disordered" evidence="1">
    <location>
        <begin position="543"/>
        <end position="610"/>
    </location>
</feature>
<feature type="transmembrane region" description="Helical" evidence="2">
    <location>
        <begin position="350"/>
        <end position="372"/>
    </location>
</feature>
<feature type="compositionally biased region" description="Low complexity" evidence="1">
    <location>
        <begin position="598"/>
        <end position="610"/>
    </location>
</feature>
<accession>A0ABZ1SFR0</accession>
<keyword evidence="2" id="KW-1133">Transmembrane helix</keyword>
<feature type="transmembrane region" description="Helical" evidence="2">
    <location>
        <begin position="136"/>
        <end position="158"/>
    </location>
</feature>
<keyword evidence="4" id="KW-1185">Reference proteome</keyword>
<proteinExistence type="predicted"/>
<reference evidence="3" key="1">
    <citation type="submission" date="2022-10" db="EMBL/GenBank/DDBJ databases">
        <title>The complete genomes of actinobacterial strains from the NBC collection.</title>
        <authorList>
            <person name="Joergensen T.S."/>
            <person name="Alvarez Arevalo M."/>
            <person name="Sterndorff E.B."/>
            <person name="Faurdal D."/>
            <person name="Vuksanovic O."/>
            <person name="Mourched A.-S."/>
            <person name="Charusanti P."/>
            <person name="Shaw S."/>
            <person name="Blin K."/>
            <person name="Weber T."/>
        </authorList>
    </citation>
    <scope>NUCLEOTIDE SEQUENCE</scope>
    <source>
        <strain evidence="3">NBC_00254</strain>
    </source>
</reference>
<feature type="compositionally biased region" description="Low complexity" evidence="1">
    <location>
        <begin position="543"/>
        <end position="571"/>
    </location>
</feature>
<evidence type="ECO:0000256" key="1">
    <source>
        <dbReference type="SAM" id="MobiDB-lite"/>
    </source>
</evidence>
<feature type="transmembrane region" description="Helical" evidence="2">
    <location>
        <begin position="392"/>
        <end position="414"/>
    </location>
</feature>
<feature type="transmembrane region" description="Helical" evidence="2">
    <location>
        <begin position="20"/>
        <end position="45"/>
    </location>
</feature>
<feature type="transmembrane region" description="Helical" evidence="2">
    <location>
        <begin position="316"/>
        <end position="338"/>
    </location>
</feature>
<keyword evidence="2" id="KW-0472">Membrane</keyword>
<gene>
    <name evidence="3" type="ORF">OG913_20165</name>
</gene>
<feature type="transmembrane region" description="Helical" evidence="2">
    <location>
        <begin position="178"/>
        <end position="204"/>
    </location>
</feature>
<feature type="transmembrane region" description="Helical" evidence="2">
    <location>
        <begin position="421"/>
        <end position="442"/>
    </location>
</feature>
<evidence type="ECO:0000313" key="3">
    <source>
        <dbReference type="EMBL" id="WUP71766.1"/>
    </source>
</evidence>
<protein>
    <submittedName>
        <fullName evidence="3">Uncharacterized protein</fullName>
    </submittedName>
</protein>
<name>A0ABZ1SFR0_9ACTN</name>
<feature type="compositionally biased region" description="Low complexity" evidence="1">
    <location>
        <begin position="579"/>
        <end position="591"/>
    </location>
</feature>
<evidence type="ECO:0000313" key="4">
    <source>
        <dbReference type="Proteomes" id="UP001432011"/>
    </source>
</evidence>